<geneLocation type="plasmid" evidence="2"/>
<evidence type="ECO:0000313" key="1">
    <source>
        <dbReference type="EMBL" id="AHZ73700.1"/>
    </source>
</evidence>
<dbReference type="InterPro" id="IPR014121">
    <property type="entry name" value="TraN_Ftype"/>
</dbReference>
<dbReference type="RefSeq" id="WP_081854037.1">
    <property type="nucleotide sequence ID" value="NZ_CP005961.1"/>
</dbReference>
<reference evidence="1 2" key="1">
    <citation type="journal article" date="2012" name="J. Bacteriol.">
        <title>Genome sequence of cold-adapted Pseudomonas mandelii strain JR-1.</title>
        <authorList>
            <person name="Jang S.H."/>
            <person name="Kim J."/>
            <person name="Kim J."/>
            <person name="Hong S."/>
            <person name="Lee C."/>
        </authorList>
    </citation>
    <scope>NUCLEOTIDE SEQUENCE [LARGE SCALE GENOMIC DNA]</scope>
    <source>
        <strain evidence="1 2">JR-1</strain>
        <plasmid evidence="2">Plasmid</plasmid>
    </source>
</reference>
<keyword evidence="1" id="KW-0614">Plasmid</keyword>
<evidence type="ECO:0000313" key="2">
    <source>
        <dbReference type="Proteomes" id="UP000026913"/>
    </source>
</evidence>
<dbReference type="OrthoDB" id="5297981at2"/>
<organism evidence="1 2">
    <name type="scientific">Pseudomonas mandelii JR-1</name>
    <dbReference type="NCBI Taxonomy" id="1147786"/>
    <lineage>
        <taxon>Bacteria</taxon>
        <taxon>Pseudomonadati</taxon>
        <taxon>Pseudomonadota</taxon>
        <taxon>Gammaproteobacteria</taxon>
        <taxon>Pseudomonadales</taxon>
        <taxon>Pseudomonadaceae</taxon>
        <taxon>Pseudomonas</taxon>
    </lineage>
</organism>
<dbReference type="AlphaFoldDB" id="A0A024EMC3"/>
<protein>
    <recommendedName>
        <fullName evidence="3">Conjugal transfer mating pair stabilization protein TraN</fullName>
    </recommendedName>
</protein>
<proteinExistence type="predicted"/>
<gene>
    <name evidence="1" type="ORF">OU5_P0448</name>
</gene>
<name>A0A024EMC3_9PSED</name>
<sequence length="1119" mass="120269">MRTLSRITAAVTLFFYGYAICVPAWADSISSSAADGNKAAQDAMNSWSAPTASSSEITFDSGGQKQTINLSELFPGVSDTSDSGDLKSLYGNDEGTLSAGSNANTSLLSENSMSGDAYRLLKDTSGTKRPDLKNDPLWTNTDKTIDNQDIFNKDFADCKQTTETTKTTTSKHVSDMKTCERVADKSGVFTLKHDYTAGVVKYVDGPTNFQSCGPGCIDIWLGQVGDNYWSGYCTIFENKMTFEVVNPDAIQSASLTYAKWDDYMQVWVANTKIWSGPNENFPPETAGACELGTSWETAPNVNMTSLLKEKGKKEFKIRASVAGSGEAYAKLRVIYDPLKAVSEEKWYSQEAVDVASSINDGYCQGSFVCTKMPAISETGCAEIDGVTVCESSFGKGPPLPGISPLCQEVSINSQCNFYKGDMECYTDAQGQQQCPVNTDRTCSVNHNMKVMEIPFAAKVAVEDAPGSGETNRVVVDFSSGSFQNTTSSLRADASIDQANYDYLCKAKGEDGRFLPQKIAVSSIGLWTGHKYAPKTLGVDSTNIIQMPSCENGLKMIVDIKDTGSGTPGWFYAHEFRFKAVRIAAESYGPKFCIDAANKVQSGQCSEGGAVQVTKGVASGCLPLNGISVCPGDSMYAAMLPSPVQGVDKLFQSAKVTGCVNGGMNLNTCAKFEADKTCGFISQKCVDGAKGDSGQCYVTEEVWDCGYDVQVPSTDTKTSYQCAGPVRCLGKECFNPTDEKSTEFGYAAAALQIAQFAEHDLDCGENPEDTTSDHVCKVFKGEMMECKKAVGGWVDCCEAPDGVSLMDYIALTYNTIQLTEKVGIIDNAPTLSSAWTLGKELASGSGWDSAWSAASATNAAVTDVAQLGVIEGFKQQMMNYVANWTANTFGPAAANAVFASGIAANGPSTEAFAATNPTTGAVTTAPNATLASSFAAVLSVVMIAYMVYQIANILVKIIWECEPKEFELGAKKETKVCHYVGSYCASKTPFGCIEKRESYCCFNSPLGRIIQEQGRPQLGMTWGDAENPSCEALGVDQIAKLDWSKIDISEWIGLLQVTNFYPTADKINLDNLTGKGSALNIGEGRTDTLNRNTERLDGLNESFSETRKAAEDNLRDTFNK</sequence>
<dbReference type="EMBL" id="CP005961">
    <property type="protein sequence ID" value="AHZ73700.1"/>
    <property type="molecule type" value="Genomic_DNA"/>
</dbReference>
<accession>A0A024EMC3</accession>
<evidence type="ECO:0008006" key="3">
    <source>
        <dbReference type="Google" id="ProtNLM"/>
    </source>
</evidence>
<dbReference type="Pfam" id="PF06986">
    <property type="entry name" value="F_T4SS_TraN"/>
    <property type="match status" value="2"/>
</dbReference>
<dbReference type="KEGG" id="pman:OU5_P0448"/>
<dbReference type="Proteomes" id="UP000026913">
    <property type="component" value="Plasmid unnamed"/>
</dbReference>
<dbReference type="HOGENOM" id="CLU_009269_0_0_6"/>